<dbReference type="Pfam" id="PF04542">
    <property type="entry name" value="Sigma70_r2"/>
    <property type="match status" value="1"/>
</dbReference>
<dbReference type="PANTHER" id="PTHR43133:SF8">
    <property type="entry name" value="RNA POLYMERASE SIGMA FACTOR HI_1459-RELATED"/>
    <property type="match status" value="1"/>
</dbReference>
<accession>A0ABW4GLV8</accession>
<evidence type="ECO:0000256" key="1">
    <source>
        <dbReference type="ARBA" id="ARBA00010641"/>
    </source>
</evidence>
<evidence type="ECO:0000313" key="10">
    <source>
        <dbReference type="Proteomes" id="UP001597097"/>
    </source>
</evidence>
<keyword evidence="10" id="KW-1185">Reference proteome</keyword>
<dbReference type="Pfam" id="PF08281">
    <property type="entry name" value="Sigma70_r4_2"/>
    <property type="match status" value="1"/>
</dbReference>
<keyword evidence="6" id="KW-0812">Transmembrane</keyword>
<dbReference type="InterPro" id="IPR013249">
    <property type="entry name" value="RNA_pol_sigma70_r4_t2"/>
</dbReference>
<dbReference type="InterPro" id="IPR007627">
    <property type="entry name" value="RNA_pol_sigma70_r2"/>
</dbReference>
<proteinExistence type="inferred from homology"/>
<dbReference type="InterPro" id="IPR014284">
    <property type="entry name" value="RNA_pol_sigma-70_dom"/>
</dbReference>
<evidence type="ECO:0000256" key="4">
    <source>
        <dbReference type="ARBA" id="ARBA00023125"/>
    </source>
</evidence>
<feature type="domain" description="RNA polymerase sigma factor 70 region 4 type 2" evidence="8">
    <location>
        <begin position="115"/>
        <end position="168"/>
    </location>
</feature>
<reference evidence="10" key="1">
    <citation type="journal article" date="2019" name="Int. J. Syst. Evol. Microbiol.">
        <title>The Global Catalogue of Microorganisms (GCM) 10K type strain sequencing project: providing services to taxonomists for standard genome sequencing and annotation.</title>
        <authorList>
            <consortium name="The Broad Institute Genomics Platform"/>
            <consortium name="The Broad Institute Genome Sequencing Center for Infectious Disease"/>
            <person name="Wu L."/>
            <person name="Ma J."/>
        </authorList>
    </citation>
    <scope>NUCLEOTIDE SEQUENCE [LARGE SCALE GENOMIC DNA]</scope>
    <source>
        <strain evidence="10">CGMCC 1.15399</strain>
    </source>
</reference>
<keyword evidence="3" id="KW-0731">Sigma factor</keyword>
<keyword evidence="6" id="KW-0472">Membrane</keyword>
<name>A0ABW4GLV8_9ACTN</name>
<gene>
    <name evidence="9" type="ORF">ACFSJ0_42490</name>
</gene>
<keyword evidence="6" id="KW-1133">Transmembrane helix</keyword>
<comment type="similarity">
    <text evidence="1">Belongs to the sigma-70 factor family. ECF subfamily.</text>
</comment>
<keyword evidence="5" id="KW-0804">Transcription</keyword>
<protein>
    <submittedName>
        <fullName evidence="9">RNA polymerase sigma factor</fullName>
    </submittedName>
</protein>
<sequence length="190" mass="21290">MTNDSLHDPNDSDEVARFTFIYQSNYAKVFSYALAYSQRSVAEDIANETFMTAWRKLDAVPQDDPLPWLLGVARNHRLKQFAAGRRHETIAQRIAQLTNERDVADWDIGDLVVEREAVLAAFASLSGQDAEILILSAWYGLTPAQAATVLGCTTALYYVRIHRARRRLARALKQDEPSATSPTGVLEGHR</sequence>
<keyword evidence="2" id="KW-0805">Transcription regulation</keyword>
<feature type="transmembrane region" description="Helical" evidence="6">
    <location>
        <begin position="137"/>
        <end position="159"/>
    </location>
</feature>
<evidence type="ECO:0000256" key="5">
    <source>
        <dbReference type="ARBA" id="ARBA00023163"/>
    </source>
</evidence>
<dbReference type="EMBL" id="JBHUCM010000042">
    <property type="protein sequence ID" value="MFD1543773.1"/>
    <property type="molecule type" value="Genomic_DNA"/>
</dbReference>
<organism evidence="9 10">
    <name type="scientific">Nonomuraea guangzhouensis</name>
    <dbReference type="NCBI Taxonomy" id="1291555"/>
    <lineage>
        <taxon>Bacteria</taxon>
        <taxon>Bacillati</taxon>
        <taxon>Actinomycetota</taxon>
        <taxon>Actinomycetes</taxon>
        <taxon>Streptosporangiales</taxon>
        <taxon>Streptosporangiaceae</taxon>
        <taxon>Nonomuraea</taxon>
    </lineage>
</organism>
<evidence type="ECO:0000313" key="9">
    <source>
        <dbReference type="EMBL" id="MFD1543773.1"/>
    </source>
</evidence>
<dbReference type="InterPro" id="IPR039425">
    <property type="entry name" value="RNA_pol_sigma-70-like"/>
</dbReference>
<evidence type="ECO:0000259" key="8">
    <source>
        <dbReference type="Pfam" id="PF08281"/>
    </source>
</evidence>
<evidence type="ECO:0000256" key="3">
    <source>
        <dbReference type="ARBA" id="ARBA00023082"/>
    </source>
</evidence>
<dbReference type="RefSeq" id="WP_219534886.1">
    <property type="nucleotide sequence ID" value="NZ_JAHKRM010000024.1"/>
</dbReference>
<keyword evidence="4" id="KW-0238">DNA-binding</keyword>
<comment type="caution">
    <text evidence="9">The sequence shown here is derived from an EMBL/GenBank/DDBJ whole genome shotgun (WGS) entry which is preliminary data.</text>
</comment>
<dbReference type="PANTHER" id="PTHR43133">
    <property type="entry name" value="RNA POLYMERASE ECF-TYPE SIGMA FACTO"/>
    <property type="match status" value="1"/>
</dbReference>
<evidence type="ECO:0000256" key="2">
    <source>
        <dbReference type="ARBA" id="ARBA00023015"/>
    </source>
</evidence>
<evidence type="ECO:0000259" key="7">
    <source>
        <dbReference type="Pfam" id="PF04542"/>
    </source>
</evidence>
<feature type="domain" description="RNA polymerase sigma-70 region 2" evidence="7">
    <location>
        <begin position="21"/>
        <end position="85"/>
    </location>
</feature>
<dbReference type="NCBIfam" id="TIGR02937">
    <property type="entry name" value="sigma70-ECF"/>
    <property type="match status" value="1"/>
</dbReference>
<dbReference type="Proteomes" id="UP001597097">
    <property type="component" value="Unassembled WGS sequence"/>
</dbReference>
<evidence type="ECO:0000256" key="6">
    <source>
        <dbReference type="SAM" id="Phobius"/>
    </source>
</evidence>